<dbReference type="GO" id="GO:0016853">
    <property type="term" value="F:isomerase activity"/>
    <property type="evidence" value="ECO:0007669"/>
    <property type="project" value="UniProtKB-KW"/>
</dbReference>
<feature type="domain" description="Xylose isomerase-like TIM barrel" evidence="2">
    <location>
        <begin position="77"/>
        <end position="312"/>
    </location>
</feature>
<dbReference type="OrthoDB" id="1114629at2"/>
<proteinExistence type="predicted"/>
<dbReference type="Pfam" id="PF01261">
    <property type="entry name" value="AP_endonuc_2"/>
    <property type="match status" value="1"/>
</dbReference>
<evidence type="ECO:0000313" key="4">
    <source>
        <dbReference type="Proteomes" id="UP000182544"/>
    </source>
</evidence>
<keyword evidence="1" id="KW-0472">Membrane</keyword>
<keyword evidence="1" id="KW-1133">Transmembrane helix</keyword>
<dbReference type="SUPFAM" id="SSF51658">
    <property type="entry name" value="Xylose isomerase-like"/>
    <property type="match status" value="1"/>
</dbReference>
<name>A0A1K2IB50_9FLAO</name>
<keyword evidence="3" id="KW-0413">Isomerase</keyword>
<dbReference type="InterPro" id="IPR013022">
    <property type="entry name" value="Xyl_isomerase-like_TIM-brl"/>
</dbReference>
<dbReference type="PANTHER" id="PTHR12110:SF53">
    <property type="entry name" value="BLR5974 PROTEIN"/>
    <property type="match status" value="1"/>
</dbReference>
<evidence type="ECO:0000256" key="1">
    <source>
        <dbReference type="SAM" id="Phobius"/>
    </source>
</evidence>
<dbReference type="InterPro" id="IPR036237">
    <property type="entry name" value="Xyl_isomerase-like_sf"/>
</dbReference>
<accession>A0A1K2IB50</accession>
<keyword evidence="4" id="KW-1185">Reference proteome</keyword>
<sequence>MEIKSFLKTIYSIIVLLILIMFFNCKSKNEGQSVQSQGDDVEVLQPAPFFKLSLAQWSLHRSFRKKEKGVFQFAPIARQMGFEGVEYVSMLYLKEIKKIGFNAVIDSLNTMSGLNGIKNVLIMVDEEGDLASPNEAERNQAVENHKKWVDAGQRLGCHSIRVNLRGSSVAKEWKEASVKGLSRLAEYAADRNINIIVENHGGFSSNAAMLVEVIHEVHLPNVGVLPDFGNFCMEKNKDKTCMEGKDYNRYKGVGEMMPVALGVSAKSYDFDSNGNETKINYYRMLQIIKNSGYTSYIGVEYEGDRLSEEAGTLATKSLLLKAAETLK</sequence>
<protein>
    <submittedName>
        <fullName evidence="3">Sugar phosphate isomerase/epimerase</fullName>
    </submittedName>
</protein>
<gene>
    <name evidence="3" type="ORF">SAMN05428642_101307</name>
</gene>
<dbReference type="InterPro" id="IPR050312">
    <property type="entry name" value="IolE/XylAMocC-like"/>
</dbReference>
<dbReference type="AlphaFoldDB" id="A0A1K2IB50"/>
<organism evidence="3 4">
    <name type="scientific">Flaviramulus basaltis</name>
    <dbReference type="NCBI Taxonomy" id="369401"/>
    <lineage>
        <taxon>Bacteria</taxon>
        <taxon>Pseudomonadati</taxon>
        <taxon>Bacteroidota</taxon>
        <taxon>Flavobacteriia</taxon>
        <taxon>Flavobacteriales</taxon>
        <taxon>Flavobacteriaceae</taxon>
        <taxon>Flaviramulus</taxon>
    </lineage>
</organism>
<keyword evidence="1" id="KW-0812">Transmembrane</keyword>
<dbReference type="STRING" id="369401.SAMN05428642_101307"/>
<dbReference type="EMBL" id="FPKV01000001">
    <property type="protein sequence ID" value="SFZ89470.1"/>
    <property type="molecule type" value="Genomic_DNA"/>
</dbReference>
<dbReference type="Proteomes" id="UP000182544">
    <property type="component" value="Unassembled WGS sequence"/>
</dbReference>
<reference evidence="3 4" key="1">
    <citation type="submission" date="2016-10" db="EMBL/GenBank/DDBJ databases">
        <authorList>
            <person name="de Groot N.N."/>
        </authorList>
    </citation>
    <scope>NUCLEOTIDE SEQUENCE [LARGE SCALE GENOMIC DNA]</scope>
    <source>
        <strain evidence="3 4">DSM 18180</strain>
    </source>
</reference>
<evidence type="ECO:0000259" key="2">
    <source>
        <dbReference type="Pfam" id="PF01261"/>
    </source>
</evidence>
<dbReference type="PANTHER" id="PTHR12110">
    <property type="entry name" value="HYDROXYPYRUVATE ISOMERASE"/>
    <property type="match status" value="1"/>
</dbReference>
<evidence type="ECO:0000313" key="3">
    <source>
        <dbReference type="EMBL" id="SFZ89470.1"/>
    </source>
</evidence>
<feature type="transmembrane region" description="Helical" evidence="1">
    <location>
        <begin position="6"/>
        <end position="25"/>
    </location>
</feature>
<dbReference type="Gene3D" id="3.20.20.150">
    <property type="entry name" value="Divalent-metal-dependent TIM barrel enzymes"/>
    <property type="match status" value="1"/>
</dbReference>